<accession>A0A9X4AVR3</accession>
<dbReference type="AlphaFoldDB" id="A0A9X4AVR3"/>
<dbReference type="EMBL" id="JAGTJJ010000022">
    <property type="protein sequence ID" value="MDC3984607.1"/>
    <property type="molecule type" value="Genomic_DNA"/>
</dbReference>
<dbReference type="PROSITE" id="PS51257">
    <property type="entry name" value="PROKAR_LIPOPROTEIN"/>
    <property type="match status" value="1"/>
</dbReference>
<protein>
    <submittedName>
        <fullName evidence="3">Uncharacterized protein</fullName>
    </submittedName>
</protein>
<keyword evidence="4" id="KW-1185">Reference proteome</keyword>
<sequence length="371" mass="38774">MPRAPGFPLLVFLAACASPPPPPAPPPLVAIPPPPAAAPPAPPDPPPPEKPLPPPVALDAPVACAFEAAQWSGAADVTNLALLPDATPFARIRGGAARLSIPVGPVGDTLLRIRDQGVTVEGHTPASASVLRANVPIVMNGFAIPTIFAHLGWSTAEGQSLTVTHPDAEELEVLDPPLRATRPCGDVGLEGDSFSAEDAVPGGGEAKRKEVKIILPGSPVPLSLEPKGKPVARITLSTATHVSVFESRGGMSRISLPVDTLYVFGWVKTSDLKPSRSLTGYGSGGGRGGIRHPPFVVKERLRCEHDVPLVAEAGGERRTVGSIGKNTTLEILDRTKDEARVRVWTRVIHMAESTSFLVRSVDISGCSRIDG</sequence>
<keyword evidence="2" id="KW-0732">Signal</keyword>
<evidence type="ECO:0000256" key="2">
    <source>
        <dbReference type="SAM" id="SignalP"/>
    </source>
</evidence>
<comment type="caution">
    <text evidence="3">The sequence shown here is derived from an EMBL/GenBank/DDBJ whole genome shotgun (WGS) entry which is preliminary data.</text>
</comment>
<organism evidence="3 4">
    <name type="scientific">Polyangium jinanense</name>
    <dbReference type="NCBI Taxonomy" id="2829994"/>
    <lineage>
        <taxon>Bacteria</taxon>
        <taxon>Pseudomonadati</taxon>
        <taxon>Myxococcota</taxon>
        <taxon>Polyangia</taxon>
        <taxon>Polyangiales</taxon>
        <taxon>Polyangiaceae</taxon>
        <taxon>Polyangium</taxon>
    </lineage>
</organism>
<feature type="chain" id="PRO_5040853687" evidence="2">
    <location>
        <begin position="18"/>
        <end position="371"/>
    </location>
</feature>
<dbReference type="RefSeq" id="WP_272422889.1">
    <property type="nucleotide sequence ID" value="NZ_JAGTJJ010000022.1"/>
</dbReference>
<name>A0A9X4AVR3_9BACT</name>
<evidence type="ECO:0000313" key="3">
    <source>
        <dbReference type="EMBL" id="MDC3984607.1"/>
    </source>
</evidence>
<evidence type="ECO:0000313" key="4">
    <source>
        <dbReference type="Proteomes" id="UP001151081"/>
    </source>
</evidence>
<gene>
    <name evidence="3" type="ORF">KEG57_29130</name>
</gene>
<proteinExistence type="predicted"/>
<reference evidence="3 4" key="1">
    <citation type="submission" date="2021-04" db="EMBL/GenBank/DDBJ databases">
        <title>Genome analysis of Polyangium sp.</title>
        <authorList>
            <person name="Li Y."/>
            <person name="Wang J."/>
        </authorList>
    </citation>
    <scope>NUCLEOTIDE SEQUENCE [LARGE SCALE GENOMIC DNA]</scope>
    <source>
        <strain evidence="3 4">SDU14</strain>
    </source>
</reference>
<dbReference type="Proteomes" id="UP001151081">
    <property type="component" value="Unassembled WGS sequence"/>
</dbReference>
<feature type="region of interest" description="Disordered" evidence="1">
    <location>
        <begin position="23"/>
        <end position="56"/>
    </location>
</feature>
<evidence type="ECO:0000256" key="1">
    <source>
        <dbReference type="SAM" id="MobiDB-lite"/>
    </source>
</evidence>
<feature type="signal peptide" evidence="2">
    <location>
        <begin position="1"/>
        <end position="17"/>
    </location>
</feature>